<accession>A0A2S8SWD5</accession>
<evidence type="ECO:0000313" key="2">
    <source>
        <dbReference type="EMBL" id="PQV65100.1"/>
    </source>
</evidence>
<keyword evidence="1" id="KW-0812">Transmembrane</keyword>
<organism evidence="2 3">
    <name type="scientific">Abditibacterium utsteinense</name>
    <dbReference type="NCBI Taxonomy" id="1960156"/>
    <lineage>
        <taxon>Bacteria</taxon>
        <taxon>Pseudomonadati</taxon>
        <taxon>Abditibacteriota</taxon>
        <taxon>Abditibacteriia</taxon>
        <taxon>Abditibacteriales</taxon>
        <taxon>Abditibacteriaceae</taxon>
        <taxon>Abditibacterium</taxon>
    </lineage>
</organism>
<evidence type="ECO:0000313" key="3">
    <source>
        <dbReference type="Proteomes" id="UP000237684"/>
    </source>
</evidence>
<name>A0A2S8SWD5_9BACT</name>
<dbReference type="EMBL" id="NIGF01000002">
    <property type="protein sequence ID" value="PQV65100.1"/>
    <property type="molecule type" value="Genomic_DNA"/>
</dbReference>
<proteinExistence type="predicted"/>
<dbReference type="RefSeq" id="WP_105482413.1">
    <property type="nucleotide sequence ID" value="NZ_NIGF01000002.1"/>
</dbReference>
<dbReference type="Proteomes" id="UP000237684">
    <property type="component" value="Unassembled WGS sequence"/>
</dbReference>
<reference evidence="2 3" key="1">
    <citation type="journal article" date="2018" name="Syst. Appl. Microbiol.">
        <title>Abditibacterium utsteinense sp. nov., the first cultivated member of candidate phylum FBP, isolated from ice-free Antarctic soil samples.</title>
        <authorList>
            <person name="Tahon G."/>
            <person name="Tytgat B."/>
            <person name="Lebbe L."/>
            <person name="Carlier A."/>
            <person name="Willems A."/>
        </authorList>
    </citation>
    <scope>NUCLEOTIDE SEQUENCE [LARGE SCALE GENOMIC DNA]</scope>
    <source>
        <strain evidence="2 3">LMG 29911</strain>
    </source>
</reference>
<feature type="transmembrane region" description="Helical" evidence="1">
    <location>
        <begin position="111"/>
        <end position="131"/>
    </location>
</feature>
<dbReference type="InParanoid" id="A0A2S8SWD5"/>
<gene>
    <name evidence="2" type="ORF">B1R32_102107</name>
</gene>
<sequence length="340" mass="36395">MQNANSPQESPKNAPAAGDLFAANKAINAQSMAPAQGFPAVPAYKPSGKVGALALPLALLSLLILPALGALLYDKLWHFGGFLIFSQLALGALVGALLYPAVHWGKIRNTVLAGILGGLVGAATFFGAKAFEAWQFRPEYIEGESAYIAQRYHLSPQKARAAAEGFYTPANTLKFYWLGRAQVGMSISSTRTRSTSQISGTMFWVVEGVELLLVTLLATVVALSLTQRRFNEEFNRWFISKGLGTTHPLHLAPLLQSLQAGDYAGAAQYKIAASKDNAQGPQISAAYIPEKAGAVLTVKAKSNKGMQTVFERDLSNDEMRAFWPTFPAPNASASISPFSS</sequence>
<keyword evidence="1" id="KW-0472">Membrane</keyword>
<keyword evidence="1" id="KW-1133">Transmembrane helix</keyword>
<dbReference type="AlphaFoldDB" id="A0A2S8SWD5"/>
<evidence type="ECO:0000256" key="1">
    <source>
        <dbReference type="SAM" id="Phobius"/>
    </source>
</evidence>
<comment type="caution">
    <text evidence="2">The sequence shown here is derived from an EMBL/GenBank/DDBJ whole genome shotgun (WGS) entry which is preliminary data.</text>
</comment>
<feature type="transmembrane region" description="Helical" evidence="1">
    <location>
        <begin position="79"/>
        <end position="99"/>
    </location>
</feature>
<feature type="transmembrane region" description="Helical" evidence="1">
    <location>
        <begin position="202"/>
        <end position="226"/>
    </location>
</feature>
<protein>
    <submittedName>
        <fullName evidence="2">Uncharacterized protein</fullName>
    </submittedName>
</protein>
<feature type="transmembrane region" description="Helical" evidence="1">
    <location>
        <begin position="52"/>
        <end position="73"/>
    </location>
</feature>
<keyword evidence="3" id="KW-1185">Reference proteome</keyword>